<gene>
    <name evidence="1" type="ORF">FCC1311_025702</name>
</gene>
<dbReference type="AlphaFoldDB" id="A0A2R5G7P6"/>
<sequence>MEREAMELDALLDEVDLAHVLQNLVRDRREELRALESAGAGWSDDIAHGDNLGHGIIDVFEDFQHLVETRLKAELDALGWSRTKFLDALRASELADNLVLIEATSDIQAFSRILVDEIAVYDKVAEETQDLW</sequence>
<evidence type="ECO:0000313" key="2">
    <source>
        <dbReference type="Proteomes" id="UP000241890"/>
    </source>
</evidence>
<dbReference type="Proteomes" id="UP000241890">
    <property type="component" value="Unassembled WGS sequence"/>
</dbReference>
<accession>A0A2R5G7P6</accession>
<proteinExistence type="predicted"/>
<dbReference type="EMBL" id="BEYU01000020">
    <property type="protein sequence ID" value="GBG26349.1"/>
    <property type="molecule type" value="Genomic_DNA"/>
</dbReference>
<organism evidence="1 2">
    <name type="scientific">Hondaea fermentalgiana</name>
    <dbReference type="NCBI Taxonomy" id="2315210"/>
    <lineage>
        <taxon>Eukaryota</taxon>
        <taxon>Sar</taxon>
        <taxon>Stramenopiles</taxon>
        <taxon>Bigyra</taxon>
        <taxon>Labyrinthulomycetes</taxon>
        <taxon>Thraustochytrida</taxon>
        <taxon>Thraustochytriidae</taxon>
        <taxon>Hondaea</taxon>
    </lineage>
</organism>
<protein>
    <submittedName>
        <fullName evidence="1">Uncharacterized protein</fullName>
    </submittedName>
</protein>
<evidence type="ECO:0000313" key="1">
    <source>
        <dbReference type="EMBL" id="GBG26349.1"/>
    </source>
</evidence>
<reference evidence="1 2" key="1">
    <citation type="submission" date="2017-12" db="EMBL/GenBank/DDBJ databases">
        <title>Sequencing, de novo assembly and annotation of complete genome of a new Thraustochytrid species, strain FCC1311.</title>
        <authorList>
            <person name="Sedici K."/>
            <person name="Godart F."/>
            <person name="Aiese Cigliano R."/>
            <person name="Sanseverino W."/>
            <person name="Barakat M."/>
            <person name="Ortet P."/>
            <person name="Marechal E."/>
            <person name="Cagnac O."/>
            <person name="Amato A."/>
        </authorList>
    </citation>
    <scope>NUCLEOTIDE SEQUENCE [LARGE SCALE GENOMIC DNA]</scope>
</reference>
<name>A0A2R5G7P6_9STRA</name>
<dbReference type="InParanoid" id="A0A2R5G7P6"/>
<keyword evidence="2" id="KW-1185">Reference proteome</keyword>
<comment type="caution">
    <text evidence="1">The sequence shown here is derived from an EMBL/GenBank/DDBJ whole genome shotgun (WGS) entry which is preliminary data.</text>
</comment>